<accession>A0A6V8PZY4</accession>
<name>A0A6V8PZY4_9ACTN</name>
<evidence type="ECO:0000313" key="3">
    <source>
        <dbReference type="Proteomes" id="UP000561271"/>
    </source>
</evidence>
<protein>
    <submittedName>
        <fullName evidence="2">Uncharacterized protein</fullName>
    </submittedName>
</protein>
<dbReference type="RefSeq" id="WP_219853969.1">
    <property type="nucleotide sequence ID" value="NZ_BLSC01000167.1"/>
</dbReference>
<feature type="non-terminal residue" evidence="2">
    <location>
        <position position="1"/>
    </location>
</feature>
<feature type="transmembrane region" description="Helical" evidence="1">
    <location>
        <begin position="20"/>
        <end position="37"/>
    </location>
</feature>
<dbReference type="Proteomes" id="UP000561271">
    <property type="component" value="Unassembled WGS sequence"/>
</dbReference>
<reference evidence="2 3" key="1">
    <citation type="journal article" date="2020" name="Front. Microbiol.">
        <title>Single-cell genomics of novel Actinobacteria with the Wood-Ljungdahl pathway discovered in a serpentinizing system.</title>
        <authorList>
            <person name="Merino N."/>
            <person name="Kawai M."/>
            <person name="Boyd E.S."/>
            <person name="Colman D.R."/>
            <person name="McGlynn S.E."/>
            <person name="Nealson K.H."/>
            <person name="Kurokawa K."/>
            <person name="Hongoh Y."/>
        </authorList>
    </citation>
    <scope>NUCLEOTIDE SEQUENCE [LARGE SCALE GENOMIC DNA]</scope>
    <source>
        <strain evidence="2 3">S44</strain>
    </source>
</reference>
<evidence type="ECO:0000256" key="1">
    <source>
        <dbReference type="SAM" id="Phobius"/>
    </source>
</evidence>
<dbReference type="AlphaFoldDB" id="A0A6V8PZY4"/>
<keyword evidence="1" id="KW-1133">Transmembrane helix</keyword>
<keyword evidence="1" id="KW-0812">Transmembrane</keyword>
<organism evidence="2 3">
    <name type="scientific">Candidatus Hakubella thermalkaliphila</name>
    <dbReference type="NCBI Taxonomy" id="2754717"/>
    <lineage>
        <taxon>Bacteria</taxon>
        <taxon>Bacillati</taxon>
        <taxon>Actinomycetota</taxon>
        <taxon>Actinomycetota incertae sedis</taxon>
        <taxon>Candidatus Hakubellales</taxon>
        <taxon>Candidatus Hakubellaceae</taxon>
        <taxon>Candidatus Hakubella</taxon>
    </lineage>
</organism>
<keyword evidence="1" id="KW-0472">Membrane</keyword>
<sequence length="74" mass="8018">DVRGQRVDIWINHKEGVRNITVVLSIIIVSFSFLLASCKTTNVTSATDGAVEFDLPAKTNSENSVSIEVTTPPD</sequence>
<proteinExistence type="predicted"/>
<evidence type="ECO:0000313" key="2">
    <source>
        <dbReference type="EMBL" id="GFP37793.1"/>
    </source>
</evidence>
<comment type="caution">
    <text evidence="2">The sequence shown here is derived from an EMBL/GenBank/DDBJ whole genome shotgun (WGS) entry which is preliminary data.</text>
</comment>
<dbReference type="EMBL" id="BLSC01000167">
    <property type="protein sequence ID" value="GFP37793.1"/>
    <property type="molecule type" value="Genomic_DNA"/>
</dbReference>
<gene>
    <name evidence="2" type="ORF">HKBW3S44_01473</name>
</gene>